<feature type="compositionally biased region" description="Low complexity" evidence="1">
    <location>
        <begin position="381"/>
        <end position="397"/>
    </location>
</feature>
<sequence>MQGSDLDLCVTGAPGTQDYTTEPVRGNGNQIKALRNLIASLPHTIVVKEARLFKHIRVPILVLEFHAPSGQVVEADVSVGGSDERTGVQKGFTDQLIRRALTCMPRALPLVRLVKQWAKARGLNKAFEGYLNSLAWTLLGVFFFLSRGEASPNLLLDEAERAETASREAEETGALPGRLEATPCRPSHRDLADFFEAVASWGSRRGVSLLTGGDPEGYATGMSPFYIEDPGVKLATGRDENVARALRDGTWSTIRFQCAAAARALRQLGIPQHSVRAWAQELLGVTPDPSSTDVQPAPGWPASAAWSPADDHAAGQERAVAWEGPYEAAYWGGADAAGWDGLEAGGEEEGEEWPEEQHGDPEALGWRSDAAPTDEAPPPDAAAAGVPRARAARAGAPLPEPSAARFRPWARAGHAASAARSASALGAVAPSAD</sequence>
<keyword evidence="3" id="KW-1185">Reference proteome</keyword>
<dbReference type="Proteomes" id="UP001189429">
    <property type="component" value="Unassembled WGS sequence"/>
</dbReference>
<evidence type="ECO:0008006" key="4">
    <source>
        <dbReference type="Google" id="ProtNLM"/>
    </source>
</evidence>
<comment type="caution">
    <text evidence="2">The sequence shown here is derived from an EMBL/GenBank/DDBJ whole genome shotgun (WGS) entry which is preliminary data.</text>
</comment>
<evidence type="ECO:0000313" key="3">
    <source>
        <dbReference type="Proteomes" id="UP001189429"/>
    </source>
</evidence>
<dbReference type="PANTHER" id="PTHR12271">
    <property type="entry name" value="POLY A POLYMERASE CID PAP -RELATED"/>
    <property type="match status" value="1"/>
</dbReference>
<accession>A0ABN9RHR4</accession>
<organism evidence="2 3">
    <name type="scientific">Prorocentrum cordatum</name>
    <dbReference type="NCBI Taxonomy" id="2364126"/>
    <lineage>
        <taxon>Eukaryota</taxon>
        <taxon>Sar</taxon>
        <taxon>Alveolata</taxon>
        <taxon>Dinophyceae</taxon>
        <taxon>Prorocentrales</taxon>
        <taxon>Prorocentraceae</taxon>
        <taxon>Prorocentrum</taxon>
    </lineage>
</organism>
<dbReference type="SUPFAM" id="SSF81631">
    <property type="entry name" value="PAP/OAS1 substrate-binding domain"/>
    <property type="match status" value="1"/>
</dbReference>
<feature type="region of interest" description="Disordered" evidence="1">
    <location>
        <begin position="161"/>
        <end position="182"/>
    </location>
</feature>
<name>A0ABN9RHR4_9DINO</name>
<evidence type="ECO:0000256" key="1">
    <source>
        <dbReference type="SAM" id="MobiDB-lite"/>
    </source>
</evidence>
<dbReference type="Gene3D" id="1.10.1410.10">
    <property type="match status" value="1"/>
</dbReference>
<dbReference type="EMBL" id="CAUYUJ010006780">
    <property type="protein sequence ID" value="CAK0818628.1"/>
    <property type="molecule type" value="Genomic_DNA"/>
</dbReference>
<gene>
    <name evidence="2" type="ORF">PCOR1329_LOCUS20836</name>
</gene>
<evidence type="ECO:0000313" key="2">
    <source>
        <dbReference type="EMBL" id="CAK0818628.1"/>
    </source>
</evidence>
<reference evidence="2" key="1">
    <citation type="submission" date="2023-10" db="EMBL/GenBank/DDBJ databases">
        <authorList>
            <person name="Chen Y."/>
            <person name="Shah S."/>
            <person name="Dougan E. K."/>
            <person name="Thang M."/>
            <person name="Chan C."/>
        </authorList>
    </citation>
    <scope>NUCLEOTIDE SEQUENCE [LARGE SCALE GENOMIC DNA]</scope>
</reference>
<feature type="region of interest" description="Disordered" evidence="1">
    <location>
        <begin position="337"/>
        <end position="433"/>
    </location>
</feature>
<feature type="compositionally biased region" description="Low complexity" evidence="1">
    <location>
        <begin position="410"/>
        <end position="433"/>
    </location>
</feature>
<dbReference type="PANTHER" id="PTHR12271:SF123">
    <property type="entry name" value="PROTEIN HESO1"/>
    <property type="match status" value="1"/>
</dbReference>
<protein>
    <recommendedName>
        <fullName evidence="4">Polynucleotide adenylyltransferase</fullName>
    </recommendedName>
</protein>
<feature type="compositionally biased region" description="Basic and acidic residues" evidence="1">
    <location>
        <begin position="161"/>
        <end position="170"/>
    </location>
</feature>
<proteinExistence type="predicted"/>
<feature type="compositionally biased region" description="Acidic residues" evidence="1">
    <location>
        <begin position="345"/>
        <end position="354"/>
    </location>
</feature>